<comment type="caution">
    <text evidence="8">The sequence shown here is derived from an EMBL/GenBank/DDBJ whole genome shotgun (WGS) entry which is preliminary data.</text>
</comment>
<dbReference type="InterPro" id="IPR010445">
    <property type="entry name" value="LapA_dom"/>
</dbReference>
<dbReference type="EMBL" id="JACAOA010000008">
    <property type="protein sequence ID" value="MBA5729010.1"/>
    <property type="molecule type" value="Genomic_DNA"/>
</dbReference>
<dbReference type="PANTHER" id="PTHR41335">
    <property type="entry name" value="MEMBRANE PROTEIN-RELATED"/>
    <property type="match status" value="1"/>
</dbReference>
<dbReference type="RefSeq" id="WP_218930721.1">
    <property type="nucleotide sequence ID" value="NZ_JACAOA010000008.1"/>
</dbReference>
<keyword evidence="9" id="KW-1185">Reference proteome</keyword>
<name>A0A839A5A9_9LACT</name>
<dbReference type="GO" id="GO:0005886">
    <property type="term" value="C:plasma membrane"/>
    <property type="evidence" value="ECO:0007669"/>
    <property type="project" value="InterPro"/>
</dbReference>
<evidence type="ECO:0000256" key="3">
    <source>
        <dbReference type="ARBA" id="ARBA00022989"/>
    </source>
</evidence>
<evidence type="ECO:0000259" key="7">
    <source>
        <dbReference type="Pfam" id="PF06305"/>
    </source>
</evidence>
<evidence type="ECO:0000256" key="5">
    <source>
        <dbReference type="SAM" id="Coils"/>
    </source>
</evidence>
<keyword evidence="1" id="KW-1003">Cell membrane</keyword>
<dbReference type="PANTHER" id="PTHR41335:SF1">
    <property type="entry name" value="MEMBRANE PROTEIN"/>
    <property type="match status" value="1"/>
</dbReference>
<feature type="domain" description="Lipopolysaccharide assembly protein A" evidence="7">
    <location>
        <begin position="23"/>
        <end position="81"/>
    </location>
</feature>
<evidence type="ECO:0000256" key="1">
    <source>
        <dbReference type="ARBA" id="ARBA00022475"/>
    </source>
</evidence>
<dbReference type="Proteomes" id="UP000571018">
    <property type="component" value="Unassembled WGS sequence"/>
</dbReference>
<gene>
    <name evidence="8" type="ORF">HW423_04345</name>
</gene>
<evidence type="ECO:0000256" key="2">
    <source>
        <dbReference type="ARBA" id="ARBA00022692"/>
    </source>
</evidence>
<keyword evidence="4 6" id="KW-0472">Membrane</keyword>
<accession>A0A839A5A9</accession>
<feature type="coiled-coil region" evidence="5">
    <location>
        <begin position="64"/>
        <end position="91"/>
    </location>
</feature>
<keyword evidence="5" id="KW-0175">Coiled coil</keyword>
<sequence>MKEQWKVIAIIMLLILVVVFALQNTNVVGIDFFFTQFEVSLVLVVLFSILVGVIIGMIASMSAIQSNRKKNKELEKQLSKEKHNHSNTAIEKDATISELRSKIEEQERVSRNTISVKSYEKPELNEEVVTDTTEEV</sequence>
<protein>
    <submittedName>
        <fullName evidence="8">DUF1049 domain-containing protein</fullName>
    </submittedName>
</protein>
<dbReference type="AlphaFoldDB" id="A0A839A5A9"/>
<organism evidence="8 9">
    <name type="scientific">Ruoffia halotolerans</name>
    <dbReference type="NCBI Taxonomy" id="2748684"/>
    <lineage>
        <taxon>Bacteria</taxon>
        <taxon>Bacillati</taxon>
        <taxon>Bacillota</taxon>
        <taxon>Bacilli</taxon>
        <taxon>Lactobacillales</taxon>
        <taxon>Aerococcaceae</taxon>
        <taxon>Ruoffia</taxon>
    </lineage>
</organism>
<evidence type="ECO:0000256" key="4">
    <source>
        <dbReference type="ARBA" id="ARBA00023136"/>
    </source>
</evidence>
<reference evidence="8 9" key="1">
    <citation type="submission" date="2020-06" db="EMBL/GenBank/DDBJ databases">
        <title>Reclassification of Facklamia ignava, Facklamia soureckii and Facklami tabacinasalis as Falseniella iganva gen. nov., comb. nov., Hutsoniella ignava gen. nov., comb. nov., and Ruoffia tabacinasalis gen. nov., comb. nov and description of Ruoffia haltotolerans sp. nov., isolated from hypersaline Inland Sea of Qatar.</title>
        <authorList>
            <person name="Fotedar R."/>
            <person name="Sankaranarayanan K."/>
            <person name="Lawson P."/>
            <person name="Caldwell M."/>
            <person name="Zeyara A."/>
            <person name="Al Malki A."/>
            <person name="Ali M."/>
        </authorList>
    </citation>
    <scope>NUCLEOTIDE SEQUENCE [LARGE SCALE GENOMIC DNA]</scope>
    <source>
        <strain evidence="8 9">INB8</strain>
    </source>
</reference>
<keyword evidence="3 6" id="KW-1133">Transmembrane helix</keyword>
<evidence type="ECO:0000256" key="6">
    <source>
        <dbReference type="SAM" id="Phobius"/>
    </source>
</evidence>
<proteinExistence type="predicted"/>
<keyword evidence="2 6" id="KW-0812">Transmembrane</keyword>
<feature type="transmembrane region" description="Helical" evidence="6">
    <location>
        <begin position="39"/>
        <end position="64"/>
    </location>
</feature>
<evidence type="ECO:0000313" key="9">
    <source>
        <dbReference type="Proteomes" id="UP000571018"/>
    </source>
</evidence>
<dbReference type="Pfam" id="PF06305">
    <property type="entry name" value="LapA_dom"/>
    <property type="match status" value="1"/>
</dbReference>
<evidence type="ECO:0000313" key="8">
    <source>
        <dbReference type="EMBL" id="MBA5729010.1"/>
    </source>
</evidence>